<dbReference type="Proteomes" id="UP000279275">
    <property type="component" value="Unassembled WGS sequence"/>
</dbReference>
<evidence type="ECO:0000256" key="1">
    <source>
        <dbReference type="ARBA" id="ARBA00005189"/>
    </source>
</evidence>
<dbReference type="SUPFAM" id="SSF69593">
    <property type="entry name" value="Glycerol-3-phosphate (1)-acyltransferase"/>
    <property type="match status" value="1"/>
</dbReference>
<dbReference type="EMBL" id="RFFH01000001">
    <property type="protein sequence ID" value="RMI35831.1"/>
    <property type="molecule type" value="Genomic_DNA"/>
</dbReference>
<dbReference type="OrthoDB" id="5184723at2"/>
<organism evidence="7 8">
    <name type="scientific">Nocardia stercoris</name>
    <dbReference type="NCBI Taxonomy" id="2483361"/>
    <lineage>
        <taxon>Bacteria</taxon>
        <taxon>Bacillati</taxon>
        <taxon>Actinomycetota</taxon>
        <taxon>Actinomycetes</taxon>
        <taxon>Mycobacteriales</taxon>
        <taxon>Nocardiaceae</taxon>
        <taxon>Nocardia</taxon>
    </lineage>
</organism>
<evidence type="ECO:0000259" key="6">
    <source>
        <dbReference type="SMART" id="SM00563"/>
    </source>
</evidence>
<evidence type="ECO:0000256" key="4">
    <source>
        <dbReference type="ARBA" id="ARBA00023098"/>
    </source>
</evidence>
<dbReference type="RefSeq" id="WP_122186801.1">
    <property type="nucleotide sequence ID" value="NZ_RFFH01000001.1"/>
</dbReference>
<feature type="domain" description="Phospholipid/glycerol acyltransferase" evidence="6">
    <location>
        <begin position="109"/>
        <end position="222"/>
    </location>
</feature>
<evidence type="ECO:0000256" key="5">
    <source>
        <dbReference type="ARBA" id="ARBA00023315"/>
    </source>
</evidence>
<dbReference type="CDD" id="cd07989">
    <property type="entry name" value="LPLAT_AGPAT-like"/>
    <property type="match status" value="1"/>
</dbReference>
<comment type="caution">
    <text evidence="7">The sequence shown here is derived from an EMBL/GenBank/DDBJ whole genome shotgun (WGS) entry which is preliminary data.</text>
</comment>
<accession>A0A3M2LE76</accession>
<evidence type="ECO:0000313" key="7">
    <source>
        <dbReference type="EMBL" id="RMI35831.1"/>
    </source>
</evidence>
<dbReference type="GO" id="GO:0003841">
    <property type="term" value="F:1-acylglycerol-3-phosphate O-acyltransferase activity"/>
    <property type="evidence" value="ECO:0007669"/>
    <property type="project" value="TreeGrafter"/>
</dbReference>
<dbReference type="InterPro" id="IPR002123">
    <property type="entry name" value="Plipid/glycerol_acylTrfase"/>
</dbReference>
<proteinExistence type="predicted"/>
<protein>
    <submittedName>
        <fullName evidence="7">1-acyl-sn-glycerol-3-phosphate acyltransferase</fullName>
    </submittedName>
</protein>
<sequence length="315" mass="33867">MSAESLSCPPAEAVHAWMPTSPCEPRCVDLPPAAGSLRVASRVLRLVGLLAALPAVTLLTPPSRRPAAQRRYAGIVMWACGIRVRVRDERYGGAARPARNRRGRNGSGVLVVAWHVGWADVVALTAAVDPIGFVARADLVDWPYVGRLARLMRVIPIHRERLRQLPEIVDTMTERLAAGELVGMFPEGTTWCGRARGRFRPALFQAAIDAGVAVQPVRLRYLNSDGTPSTAAGFVGVDGLLDSVRRVLRAKGVVAELVLLPVEAPGTDRFELAARCERALRGPEPLRIDEHATAVGTGATRTIVPNPVPLHSVPA</sequence>
<keyword evidence="2" id="KW-0444">Lipid biosynthesis</keyword>
<evidence type="ECO:0000256" key="2">
    <source>
        <dbReference type="ARBA" id="ARBA00022516"/>
    </source>
</evidence>
<keyword evidence="8" id="KW-1185">Reference proteome</keyword>
<keyword evidence="5 7" id="KW-0012">Acyltransferase</keyword>
<keyword evidence="4" id="KW-0443">Lipid metabolism</keyword>
<evidence type="ECO:0000313" key="8">
    <source>
        <dbReference type="Proteomes" id="UP000279275"/>
    </source>
</evidence>
<gene>
    <name evidence="7" type="ORF">EBN03_03955</name>
</gene>
<evidence type="ECO:0000256" key="3">
    <source>
        <dbReference type="ARBA" id="ARBA00022679"/>
    </source>
</evidence>
<name>A0A3M2LE76_9NOCA</name>
<reference evidence="7 8" key="1">
    <citation type="submission" date="2018-10" db="EMBL/GenBank/DDBJ databases">
        <title>Isolation from cow dung.</title>
        <authorList>
            <person name="Ling L."/>
        </authorList>
    </citation>
    <scope>NUCLEOTIDE SEQUENCE [LARGE SCALE GENOMIC DNA]</scope>
    <source>
        <strain evidence="7 8">NEAU-LL90</strain>
    </source>
</reference>
<dbReference type="GO" id="GO:0006654">
    <property type="term" value="P:phosphatidic acid biosynthetic process"/>
    <property type="evidence" value="ECO:0007669"/>
    <property type="project" value="TreeGrafter"/>
</dbReference>
<dbReference type="AlphaFoldDB" id="A0A3M2LE76"/>
<dbReference type="SMART" id="SM00563">
    <property type="entry name" value="PlsC"/>
    <property type="match status" value="1"/>
</dbReference>
<dbReference type="PANTHER" id="PTHR10434">
    <property type="entry name" value="1-ACYL-SN-GLYCEROL-3-PHOSPHATE ACYLTRANSFERASE"/>
    <property type="match status" value="1"/>
</dbReference>
<dbReference type="PANTHER" id="PTHR10434:SF64">
    <property type="entry name" value="1-ACYL-SN-GLYCEROL-3-PHOSPHATE ACYLTRANSFERASE-RELATED"/>
    <property type="match status" value="1"/>
</dbReference>
<dbReference type="Pfam" id="PF01553">
    <property type="entry name" value="Acyltransferase"/>
    <property type="match status" value="1"/>
</dbReference>
<comment type="pathway">
    <text evidence="1">Lipid metabolism.</text>
</comment>
<keyword evidence="3 7" id="KW-0808">Transferase</keyword>